<sequence length="380" mass="40754">MSVWDELQGQAPVVSALRRAAGQAAPTHAWLFTGPPGSGRSNAARAFAAALQCEQPAVVDRGCGHCRACHTVLAGTHADVTRVATDKVTISIAEVRALIARAQDKPSSGRWRIVVIEDADRMVERTTNVLLKAIEEPPPRTIWMFCAPSPADVIVTIRSRCRPVGLRIPPVDDVAALLTRRDGVDEDTARTVARMAQSHIGVARRLARDPATRTRRDEIVTLPLRLTNVSGAVRAAGTLMEVAQADAEAASAARNAAEKAELLTALGLADEGKVPPAVRSQLKHLADEQKRRATRSQRDALDRAMTDLTTFYRDVLVLQLGARSDLVNGHLDAALRDFAAGSSPETTLRRIDAIAAARERLAANVAPLLALEAMTVSLIS</sequence>
<dbReference type="NCBIfam" id="NF005926">
    <property type="entry name" value="PRK07940.1"/>
    <property type="match status" value="1"/>
</dbReference>
<dbReference type="Gene3D" id="3.40.50.300">
    <property type="entry name" value="P-loop containing nucleotide triphosphate hydrolases"/>
    <property type="match status" value="1"/>
</dbReference>
<feature type="domain" description="AAA+ ATPase" evidence="1">
    <location>
        <begin position="26"/>
        <end position="226"/>
    </location>
</feature>
<dbReference type="Pfam" id="PF13177">
    <property type="entry name" value="DNA_pol3_delta2"/>
    <property type="match status" value="1"/>
</dbReference>
<evidence type="ECO:0000313" key="2">
    <source>
        <dbReference type="EMBL" id="OMH23505.1"/>
    </source>
</evidence>
<dbReference type="RefSeq" id="WP_076704719.1">
    <property type="nucleotide sequence ID" value="NZ_MRDE01000072.1"/>
</dbReference>
<reference evidence="2 3" key="1">
    <citation type="submission" date="2016-12" db="EMBL/GenBank/DDBJ databases">
        <title>Draft genome of Tersicoccus phoenicis 1P05MA.</title>
        <authorList>
            <person name="Nakajima Y."/>
            <person name="Yoshizawa S."/>
            <person name="Nakamura K."/>
            <person name="Ogura Y."/>
            <person name="Hayashi T."/>
            <person name="Kogure K."/>
        </authorList>
    </citation>
    <scope>NUCLEOTIDE SEQUENCE [LARGE SCALE GENOMIC DNA]</scope>
    <source>
        <strain evidence="2 3">1p05MA</strain>
    </source>
</reference>
<protein>
    <submittedName>
        <fullName evidence="2">DNA polymerase III subunit delta</fullName>
    </submittedName>
</protein>
<comment type="caution">
    <text evidence="2">The sequence shown here is derived from an EMBL/GenBank/DDBJ whole genome shotgun (WGS) entry which is preliminary data.</text>
</comment>
<dbReference type="InterPro" id="IPR027417">
    <property type="entry name" value="P-loop_NTPase"/>
</dbReference>
<accession>A0A1R1L7J6</accession>
<organism evidence="2 3">
    <name type="scientific">Tersicoccus phoenicis</name>
    <dbReference type="NCBI Taxonomy" id="554083"/>
    <lineage>
        <taxon>Bacteria</taxon>
        <taxon>Bacillati</taxon>
        <taxon>Actinomycetota</taxon>
        <taxon>Actinomycetes</taxon>
        <taxon>Micrococcales</taxon>
        <taxon>Micrococcaceae</taxon>
        <taxon>Tersicoccus</taxon>
    </lineage>
</organism>
<dbReference type="SMART" id="SM00382">
    <property type="entry name" value="AAA"/>
    <property type="match status" value="1"/>
</dbReference>
<dbReference type="EMBL" id="MRDE01000072">
    <property type="protein sequence ID" value="OMH23505.1"/>
    <property type="molecule type" value="Genomic_DNA"/>
</dbReference>
<evidence type="ECO:0000313" key="3">
    <source>
        <dbReference type="Proteomes" id="UP000187085"/>
    </source>
</evidence>
<proteinExistence type="predicted"/>
<gene>
    <name evidence="2" type="ORF">BKD30_11225</name>
</gene>
<dbReference type="PANTHER" id="PTHR11669">
    <property type="entry name" value="REPLICATION FACTOR C / DNA POLYMERASE III GAMMA-TAU SUBUNIT"/>
    <property type="match status" value="1"/>
</dbReference>
<dbReference type="AlphaFoldDB" id="A0A1R1L7J6"/>
<name>A0A1R1L7J6_9MICC</name>
<dbReference type="PANTHER" id="PTHR11669:SF8">
    <property type="entry name" value="DNA POLYMERASE III SUBUNIT DELTA"/>
    <property type="match status" value="1"/>
</dbReference>
<dbReference type="InterPro" id="IPR003593">
    <property type="entry name" value="AAA+_ATPase"/>
</dbReference>
<dbReference type="InterPro" id="IPR050238">
    <property type="entry name" value="DNA_Rep/Repair_Clamp_Loader"/>
</dbReference>
<dbReference type="SUPFAM" id="SSF52540">
    <property type="entry name" value="P-loop containing nucleoside triphosphate hydrolases"/>
    <property type="match status" value="1"/>
</dbReference>
<dbReference type="Proteomes" id="UP000187085">
    <property type="component" value="Unassembled WGS sequence"/>
</dbReference>
<dbReference type="GO" id="GO:0006261">
    <property type="term" value="P:DNA-templated DNA replication"/>
    <property type="evidence" value="ECO:0007669"/>
    <property type="project" value="TreeGrafter"/>
</dbReference>
<dbReference type="OrthoDB" id="9809531at2"/>
<keyword evidence="3" id="KW-1185">Reference proteome</keyword>
<dbReference type="STRING" id="554083.BKD30_11225"/>
<evidence type="ECO:0000259" key="1">
    <source>
        <dbReference type="SMART" id="SM00382"/>
    </source>
</evidence>